<keyword evidence="3 10" id="KW-0812">Transmembrane</keyword>
<evidence type="ECO:0000313" key="11">
    <source>
        <dbReference type="EMBL" id="EDV21187.1"/>
    </source>
</evidence>
<dbReference type="Proteomes" id="UP000009022">
    <property type="component" value="Unassembled WGS sequence"/>
</dbReference>
<dbReference type="OrthoDB" id="186013at2759"/>
<dbReference type="RefSeq" id="XP_002116154.1">
    <property type="nucleotide sequence ID" value="XM_002116118.1"/>
</dbReference>
<keyword evidence="12" id="KW-1185">Reference proteome</keyword>
<reference evidence="11 12" key="1">
    <citation type="journal article" date="2008" name="Nature">
        <title>The Trichoplax genome and the nature of placozoans.</title>
        <authorList>
            <person name="Srivastava M."/>
            <person name="Begovic E."/>
            <person name="Chapman J."/>
            <person name="Putnam N.H."/>
            <person name="Hellsten U."/>
            <person name="Kawashima T."/>
            <person name="Kuo A."/>
            <person name="Mitros T."/>
            <person name="Salamov A."/>
            <person name="Carpenter M.L."/>
            <person name="Signorovitch A.Y."/>
            <person name="Moreno M.A."/>
            <person name="Kamm K."/>
            <person name="Grimwood J."/>
            <person name="Schmutz J."/>
            <person name="Shapiro H."/>
            <person name="Grigoriev I.V."/>
            <person name="Buss L.W."/>
            <person name="Schierwater B."/>
            <person name="Dellaporta S.L."/>
            <person name="Rokhsar D.S."/>
        </authorList>
    </citation>
    <scope>NUCLEOTIDE SEQUENCE [LARGE SCALE GENOMIC DNA]</scope>
    <source>
        <strain evidence="11 12">Grell-BS-1999</strain>
    </source>
</reference>
<evidence type="ECO:0000256" key="5">
    <source>
        <dbReference type="ARBA" id="ARBA00022946"/>
    </source>
</evidence>
<dbReference type="HOGENOM" id="CLU_1423222_0_0_1"/>
<protein>
    <recommendedName>
        <fullName evidence="13">Cytochrome c oxidase subunit 4</fullName>
    </recommendedName>
</protein>
<evidence type="ECO:0000256" key="1">
    <source>
        <dbReference type="ARBA" id="ARBA00004434"/>
    </source>
</evidence>
<dbReference type="GO" id="GO:0016491">
    <property type="term" value="F:oxidoreductase activity"/>
    <property type="evidence" value="ECO:0007669"/>
    <property type="project" value="UniProtKB-KW"/>
</dbReference>
<keyword evidence="7" id="KW-0560">Oxidoreductase</keyword>
<dbReference type="STRING" id="10228.B3S7F0"/>
<dbReference type="EMBL" id="DS985254">
    <property type="protein sequence ID" value="EDV21187.1"/>
    <property type="molecule type" value="Genomic_DNA"/>
</dbReference>
<evidence type="ECO:0000256" key="9">
    <source>
        <dbReference type="ARBA" id="ARBA00023136"/>
    </source>
</evidence>
<keyword evidence="5" id="KW-0809">Transit peptide</keyword>
<dbReference type="CTD" id="6757367"/>
<proteinExistence type="inferred from homology"/>
<organism evidence="11 12">
    <name type="scientific">Trichoplax adhaerens</name>
    <name type="common">Trichoplax reptans</name>
    <dbReference type="NCBI Taxonomy" id="10228"/>
    <lineage>
        <taxon>Eukaryota</taxon>
        <taxon>Metazoa</taxon>
        <taxon>Placozoa</taxon>
        <taxon>Uniplacotomia</taxon>
        <taxon>Trichoplacea</taxon>
        <taxon>Trichoplacidae</taxon>
        <taxon>Trichoplax</taxon>
    </lineage>
</organism>
<accession>B3S7F0</accession>
<dbReference type="GeneID" id="6757367"/>
<dbReference type="FunFam" id="1.10.442.10:FF:000006">
    <property type="match status" value="1"/>
</dbReference>
<dbReference type="InterPro" id="IPR036639">
    <property type="entry name" value="Cyt_c_oxidase_su4_sf"/>
</dbReference>
<comment type="subcellular location">
    <subcellularLocation>
        <location evidence="1">Mitochondrion inner membrane</location>
        <topology evidence="1">Single-pass membrane protein</topology>
    </subcellularLocation>
</comment>
<sequence>MLSRFVVRSTVTRHLARKFQSSSHVANAEAPAINQQLRALEEKAKGPWKELSAQEKIAIYRQSFKTTVAEHRKPGPSKWQPVFLGTSVLILVATGIFMFMKAKISPPTPRTINKEWKEAQRQRLLSQQANPIEGMSTRYCILWLKPTFSDVFSELEGLACNNLCFQIFKYYDHNGYYGNCFHFTSCYVVVT</sequence>
<dbReference type="Pfam" id="PF02936">
    <property type="entry name" value="COX4"/>
    <property type="match status" value="1"/>
</dbReference>
<evidence type="ECO:0000256" key="3">
    <source>
        <dbReference type="ARBA" id="ARBA00022692"/>
    </source>
</evidence>
<evidence type="ECO:0000256" key="7">
    <source>
        <dbReference type="ARBA" id="ARBA00023002"/>
    </source>
</evidence>
<evidence type="ECO:0008006" key="13">
    <source>
        <dbReference type="Google" id="ProtNLM"/>
    </source>
</evidence>
<dbReference type="PANTHER" id="PTHR10707:SF10">
    <property type="entry name" value="CYTOCHROME C OXIDASE SUBUNIT 4"/>
    <property type="match status" value="1"/>
</dbReference>
<keyword evidence="8" id="KW-0496">Mitochondrion</keyword>
<dbReference type="InterPro" id="IPR004203">
    <property type="entry name" value="Cyt_c_oxidase_su4_fam"/>
</dbReference>
<gene>
    <name evidence="11" type="ORF">TRIADDRAFT_60142</name>
</gene>
<comment type="similarity">
    <text evidence="2">Belongs to the cytochrome c oxidase IV family.</text>
</comment>
<evidence type="ECO:0000256" key="8">
    <source>
        <dbReference type="ARBA" id="ARBA00023128"/>
    </source>
</evidence>
<dbReference type="PhylomeDB" id="B3S7F0"/>
<evidence type="ECO:0000256" key="4">
    <source>
        <dbReference type="ARBA" id="ARBA00022792"/>
    </source>
</evidence>
<dbReference type="AlphaFoldDB" id="B3S7F0"/>
<dbReference type="InParanoid" id="B3S7F0"/>
<evidence type="ECO:0000256" key="6">
    <source>
        <dbReference type="ARBA" id="ARBA00022989"/>
    </source>
</evidence>
<dbReference type="CDD" id="cd00922">
    <property type="entry name" value="Cyt_c_Oxidase_IV"/>
    <property type="match status" value="1"/>
</dbReference>
<keyword evidence="6 10" id="KW-1133">Transmembrane helix</keyword>
<evidence type="ECO:0000256" key="10">
    <source>
        <dbReference type="SAM" id="Phobius"/>
    </source>
</evidence>
<feature type="transmembrane region" description="Helical" evidence="10">
    <location>
        <begin position="82"/>
        <end position="100"/>
    </location>
</feature>
<keyword evidence="9 10" id="KW-0472">Membrane</keyword>
<name>B3S7F0_TRIAD</name>
<dbReference type="GO" id="GO:0005743">
    <property type="term" value="C:mitochondrial inner membrane"/>
    <property type="evidence" value="ECO:0007669"/>
    <property type="project" value="UniProtKB-SubCell"/>
</dbReference>
<dbReference type="SUPFAM" id="SSF81406">
    <property type="entry name" value="Mitochondrial cytochrome c oxidase subunit IV"/>
    <property type="match status" value="1"/>
</dbReference>
<dbReference type="FunCoup" id="B3S7F0">
    <property type="interactions" value="1119"/>
</dbReference>
<dbReference type="Gene3D" id="1.10.442.10">
    <property type="entry name" value="Cytochrome c oxidase subunit IV"/>
    <property type="match status" value="1"/>
</dbReference>
<dbReference type="eggNOG" id="KOG4075">
    <property type="taxonomic scope" value="Eukaryota"/>
</dbReference>
<keyword evidence="4" id="KW-0999">Mitochondrion inner membrane</keyword>
<dbReference type="GO" id="GO:0045277">
    <property type="term" value="C:respiratory chain complex IV"/>
    <property type="evidence" value="ECO:0000318"/>
    <property type="project" value="GO_Central"/>
</dbReference>
<evidence type="ECO:0000256" key="2">
    <source>
        <dbReference type="ARBA" id="ARBA00008135"/>
    </source>
</evidence>
<dbReference type="GO" id="GO:0006123">
    <property type="term" value="P:mitochondrial electron transport, cytochrome c to oxygen"/>
    <property type="evidence" value="ECO:0000318"/>
    <property type="project" value="GO_Central"/>
</dbReference>
<dbReference type="PANTHER" id="PTHR10707">
    <property type="entry name" value="CYTOCHROME C OXIDASE SUBUNIT IV"/>
    <property type="match status" value="1"/>
</dbReference>
<evidence type="ECO:0000313" key="12">
    <source>
        <dbReference type="Proteomes" id="UP000009022"/>
    </source>
</evidence>
<dbReference type="KEGG" id="tad:TRIADDRAFT_60142"/>